<organism evidence="7 8">
    <name type="scientific">Treponema peruense</name>
    <dbReference type="NCBI Taxonomy" id="2787628"/>
    <lineage>
        <taxon>Bacteria</taxon>
        <taxon>Pseudomonadati</taxon>
        <taxon>Spirochaetota</taxon>
        <taxon>Spirochaetia</taxon>
        <taxon>Spirochaetales</taxon>
        <taxon>Treponemataceae</taxon>
        <taxon>Treponema</taxon>
    </lineage>
</organism>
<gene>
    <name evidence="7" type="ORF">IWA51_03930</name>
</gene>
<dbReference type="AlphaFoldDB" id="A0A7T3RER1"/>
<dbReference type="PANTHER" id="PTHR21716">
    <property type="entry name" value="TRANSMEMBRANE PROTEIN"/>
    <property type="match status" value="1"/>
</dbReference>
<accession>A0A7T3RER1</accession>
<dbReference type="GO" id="GO:0016020">
    <property type="term" value="C:membrane"/>
    <property type="evidence" value="ECO:0007669"/>
    <property type="project" value="UniProtKB-SubCell"/>
</dbReference>
<feature type="transmembrane region" description="Helical" evidence="6">
    <location>
        <begin position="69"/>
        <end position="93"/>
    </location>
</feature>
<keyword evidence="4 6" id="KW-1133">Transmembrane helix</keyword>
<evidence type="ECO:0000256" key="4">
    <source>
        <dbReference type="ARBA" id="ARBA00022989"/>
    </source>
</evidence>
<proteinExistence type="inferred from homology"/>
<feature type="transmembrane region" description="Helical" evidence="6">
    <location>
        <begin position="283"/>
        <end position="300"/>
    </location>
</feature>
<feature type="transmembrane region" description="Helical" evidence="6">
    <location>
        <begin position="320"/>
        <end position="353"/>
    </location>
</feature>
<dbReference type="InterPro" id="IPR002549">
    <property type="entry name" value="AI-2E-like"/>
</dbReference>
<keyword evidence="5 6" id="KW-0472">Membrane</keyword>
<feature type="transmembrane region" description="Helical" evidence="6">
    <location>
        <begin position="169"/>
        <end position="187"/>
    </location>
</feature>
<dbReference type="PANTHER" id="PTHR21716:SF4">
    <property type="entry name" value="TRANSMEMBRANE PROTEIN 245"/>
    <property type="match status" value="1"/>
</dbReference>
<evidence type="ECO:0000313" key="8">
    <source>
        <dbReference type="Proteomes" id="UP000595224"/>
    </source>
</evidence>
<dbReference type="KEGG" id="tper:IWA51_03930"/>
<reference evidence="7 8" key="1">
    <citation type="submission" date="2020-11" db="EMBL/GenBank/DDBJ databases">
        <title>Treponema Peruensis nv. sp., first commensal Treponema isolated from human feces.</title>
        <authorList>
            <person name="Belkhou C."/>
            <person name="Raes J."/>
        </authorList>
    </citation>
    <scope>NUCLEOTIDE SEQUENCE [LARGE SCALE GENOMIC DNA]</scope>
    <source>
        <strain evidence="7 8">RCC2812</strain>
    </source>
</reference>
<keyword evidence="3 6" id="KW-0812">Transmembrane</keyword>
<comment type="subcellular location">
    <subcellularLocation>
        <location evidence="1">Membrane</location>
        <topology evidence="1">Multi-pass membrane protein</topology>
    </subcellularLocation>
</comment>
<evidence type="ECO:0000256" key="5">
    <source>
        <dbReference type="ARBA" id="ARBA00023136"/>
    </source>
</evidence>
<feature type="transmembrane region" description="Helical" evidence="6">
    <location>
        <begin position="249"/>
        <end position="271"/>
    </location>
</feature>
<evidence type="ECO:0000256" key="6">
    <source>
        <dbReference type="SAM" id="Phobius"/>
    </source>
</evidence>
<evidence type="ECO:0000256" key="3">
    <source>
        <dbReference type="ARBA" id="ARBA00022692"/>
    </source>
</evidence>
<dbReference type="Proteomes" id="UP000595224">
    <property type="component" value="Chromosome"/>
</dbReference>
<evidence type="ECO:0000313" key="7">
    <source>
        <dbReference type="EMBL" id="QQA01769.1"/>
    </source>
</evidence>
<protein>
    <submittedName>
        <fullName evidence="7">AI-2E family transporter</fullName>
    </submittedName>
</protein>
<dbReference type="EMBL" id="CP064936">
    <property type="protein sequence ID" value="QQA01769.1"/>
    <property type="molecule type" value="Genomic_DNA"/>
</dbReference>
<evidence type="ECO:0000256" key="2">
    <source>
        <dbReference type="ARBA" id="ARBA00009773"/>
    </source>
</evidence>
<feature type="transmembrane region" description="Helical" evidence="6">
    <location>
        <begin position="7"/>
        <end position="27"/>
    </location>
</feature>
<sequence>MNNKNTLQTICIFATFIFFFALLIGMLYPFSTVILWTALLYLLIRPLYIKCETKLNKAKKTYGIKRHAIAGGFSIGTLLLIIGPLTVICILLVQQGISFLDSAEKFISQNQNFAKEGELLQKVANFLSSFGIELPDPNTAEIKKNVLSFIQSYSSKFISAGTAVVSKTGSFIVSILFVVFSLYFCFLDGPYLSSLVKKAVPIDPEYMNVLTKKFSEIVKNLFAGYILVALYQGLASFIIMTCFQVKGSLLFSVILMFASFIPMFGAAIVWVPVGIAICVTKSVVKGIIFLILSGFCISFLDNFIRPLFLKDRINVHPLVIFFSILGGIKLFGINGLILGPLTVILFFTVLDLIISKKSSQE</sequence>
<name>A0A7T3RER1_9SPIR</name>
<dbReference type="RefSeq" id="WP_177528421.1">
    <property type="nucleotide sequence ID" value="NZ_CBCSHE010000002.1"/>
</dbReference>
<evidence type="ECO:0000256" key="1">
    <source>
        <dbReference type="ARBA" id="ARBA00004141"/>
    </source>
</evidence>
<feature type="transmembrane region" description="Helical" evidence="6">
    <location>
        <begin position="33"/>
        <end position="49"/>
    </location>
</feature>
<dbReference type="Pfam" id="PF01594">
    <property type="entry name" value="AI-2E_transport"/>
    <property type="match status" value="1"/>
</dbReference>
<feature type="transmembrane region" description="Helical" evidence="6">
    <location>
        <begin position="222"/>
        <end position="243"/>
    </location>
</feature>
<comment type="similarity">
    <text evidence="2">Belongs to the autoinducer-2 exporter (AI-2E) (TC 2.A.86) family.</text>
</comment>
<keyword evidence="8" id="KW-1185">Reference proteome</keyword>